<dbReference type="PANTHER" id="PTHR13029">
    <property type="match status" value="1"/>
</dbReference>
<evidence type="ECO:0000313" key="13">
    <source>
        <dbReference type="EMBL" id="CAG2249368.1"/>
    </source>
</evidence>
<dbReference type="InterPro" id="IPR026932">
    <property type="entry name" value="MYRF_ICA"/>
</dbReference>
<feature type="domain" description="Peptidase S74" evidence="12">
    <location>
        <begin position="524"/>
        <end position="634"/>
    </location>
</feature>
<feature type="compositionally biased region" description="Low complexity" evidence="9">
    <location>
        <begin position="206"/>
        <end position="217"/>
    </location>
</feature>
<accession>A0A8S3V5P3</accession>
<dbReference type="GO" id="GO:0043565">
    <property type="term" value="F:sequence-specific DNA binding"/>
    <property type="evidence" value="ECO:0007669"/>
    <property type="project" value="TreeGrafter"/>
</dbReference>
<dbReference type="InterPro" id="IPR030392">
    <property type="entry name" value="S74_ICA"/>
</dbReference>
<dbReference type="SUPFAM" id="SSF49417">
    <property type="entry name" value="p53-like transcription factors"/>
    <property type="match status" value="1"/>
</dbReference>
<evidence type="ECO:0000256" key="10">
    <source>
        <dbReference type="SAM" id="Phobius"/>
    </source>
</evidence>
<dbReference type="InterPro" id="IPR024061">
    <property type="entry name" value="NDT80_DNA-bd_dom"/>
</dbReference>
<proteinExistence type="inferred from homology"/>
<comment type="subcellular location">
    <subcellularLocation>
        <location evidence="1">Membrane</location>
        <topology evidence="1">Single-pass membrane protein</topology>
    </subcellularLocation>
</comment>
<dbReference type="GO" id="GO:0003700">
    <property type="term" value="F:DNA-binding transcription factor activity"/>
    <property type="evidence" value="ECO:0007669"/>
    <property type="project" value="UniProtKB-UniRule"/>
</dbReference>
<keyword evidence="4 10" id="KW-1133">Transmembrane helix</keyword>
<dbReference type="AlphaFoldDB" id="A0A8S3V5P3"/>
<dbReference type="OrthoDB" id="27041at2759"/>
<feature type="region of interest" description="Disordered" evidence="9">
    <location>
        <begin position="744"/>
        <end position="777"/>
    </location>
</feature>
<evidence type="ECO:0000256" key="2">
    <source>
        <dbReference type="ARBA" id="ARBA00008221"/>
    </source>
</evidence>
<name>A0A8S3V5P3_MYTED</name>
<dbReference type="Gene3D" id="2.60.40.1390">
    <property type="entry name" value="NDT80 DNA-binding domain"/>
    <property type="match status" value="1"/>
</dbReference>
<evidence type="ECO:0000256" key="3">
    <source>
        <dbReference type="ARBA" id="ARBA00022692"/>
    </source>
</evidence>
<dbReference type="GO" id="GO:0005634">
    <property type="term" value="C:nucleus"/>
    <property type="evidence" value="ECO:0007669"/>
    <property type="project" value="TreeGrafter"/>
</dbReference>
<feature type="compositionally biased region" description="Low complexity" evidence="9">
    <location>
        <begin position="662"/>
        <end position="682"/>
    </location>
</feature>
<feature type="coiled-coil region" evidence="8">
    <location>
        <begin position="620"/>
        <end position="647"/>
    </location>
</feature>
<keyword evidence="3 10" id="KW-0812">Transmembrane</keyword>
<dbReference type="Pfam" id="PF13887">
    <property type="entry name" value="MYRF_ICA"/>
    <property type="match status" value="1"/>
</dbReference>
<feature type="transmembrane region" description="Helical" evidence="10">
    <location>
        <begin position="713"/>
        <end position="738"/>
    </location>
</feature>
<dbReference type="InterPro" id="IPR051577">
    <property type="entry name" value="MRF-like"/>
</dbReference>
<evidence type="ECO:0000256" key="1">
    <source>
        <dbReference type="ARBA" id="ARBA00004167"/>
    </source>
</evidence>
<dbReference type="PANTHER" id="PTHR13029:SF18">
    <property type="entry name" value="MYELIN REGULATORY FACTOR HOMOLOG 1"/>
    <property type="match status" value="1"/>
</dbReference>
<sequence length="1065" mass="119730">MDVISNKWVRDVGPLMINTTRMYRCLPEETIPAIAYSRPLQSSQNHHHHVNNINLPSSTSSPPHVPVPTSNYNHLRTHAILNGQNHCYDNPAMHPTLPDSPPDSEPYSPPDGHHNPAGIVTTQENKYGVNPTMHHMYPPSHHRPPGIHTKSIPSGYNEPPVLNHMQTAPVSHPDPSSSTPLPLSASGMNPQMISPPHRFRHEPADSQMISSSYSIPSRPAKRKYPDSPNNTLTNVLLNGGRQDILPIKQEPNSSFGGYLDCEEDYQYDPDSSNSGFMDSSYQVIKWQAFNVPKWTALTDSNLKDLPPPQYRIDSDKGFNFSTPDEAFVCQKKNHFQVTAHMAIAGDPRYVRTPEGVKKIDAFHLHFYGVKSESPSQTIKIEQSQSDRSKKPFHPVRVDIIPNQTNKMTVGRLHFSETTSNNMRKKGRPNPDQRYFMLVVALHAHCGDNDYMVAAQSSERLIVRVSFKASNPGQFDSDVDVMWQKAQTPDGVYHVGRVGVNTDHPEEALTVHGNMRLTGHLLQPSDKRVKDEIKEVNSKDQLKNVAQLNIYKYKYKEDFADTVGMPEHQRHDTGVLAQEVQNVLPDAVMETGDVALNSGKQVNNLLVVNKDRIFMENVGAVKELCKLTDNLEVRIDELEKMNKKLSKLKRYDSLKSTVSSKSSCSVSTVSSTPPKKSSSSSPSHKYRHSSSHNHQHGSRKTSPPTDNGWCSNRFIQIIIITLILIMAFCLVAITVLYILERHKDSQDTTSSSPSVNNAKSQLHAGGRNHSLSTTTLSPITQPILHSTSIKTTTTTRTSGGLPVIPHEPGECFCCPPPYRDDEGGWPYPDVTPQIVIQPQNNQPPYIIVDNNHTEMNNSKEETNELPGEEKTTTKKPDDNNIIVVINNSNGPQYSNVGNVNTNEIQNTLIRNRRKKRHEVDLHAEITVSLLNKTLATVDETYCDTDIANPCTAYNKTYMVIYSMFWDIRTSFTLSFGVSSDVNVTLCHTKTRQNCDRNLNYNDLHYIQPHQWSVPVTQFFASDYIYRIAEKGTANVCSLPTERLGQFHEHHIRFVRECNKDSCPSKK</sequence>
<keyword evidence="8" id="KW-0175">Coiled coil</keyword>
<dbReference type="FunFam" id="2.60.40.1390:FF:000013">
    <property type="entry name" value="Uncharacterized protein"/>
    <property type="match status" value="1"/>
</dbReference>
<feature type="compositionally biased region" description="Polar residues" evidence="9">
    <location>
        <begin position="768"/>
        <end position="777"/>
    </location>
</feature>
<gene>
    <name evidence="13" type="ORF">MEDL_61122</name>
</gene>
<evidence type="ECO:0000256" key="8">
    <source>
        <dbReference type="SAM" id="Coils"/>
    </source>
</evidence>
<reference evidence="13" key="1">
    <citation type="submission" date="2021-03" db="EMBL/GenBank/DDBJ databases">
        <authorList>
            <person name="Bekaert M."/>
        </authorList>
    </citation>
    <scope>NUCLEOTIDE SEQUENCE</scope>
</reference>
<feature type="compositionally biased region" description="Polar residues" evidence="9">
    <location>
        <begin position="746"/>
        <end position="759"/>
    </location>
</feature>
<evidence type="ECO:0000256" key="6">
    <source>
        <dbReference type="ARBA" id="ARBA00023136"/>
    </source>
</evidence>
<feature type="region of interest" description="Disordered" evidence="9">
    <location>
        <begin position="84"/>
        <end position="119"/>
    </location>
</feature>
<dbReference type="PROSITE" id="PS51517">
    <property type="entry name" value="NDT80"/>
    <property type="match status" value="1"/>
</dbReference>
<dbReference type="Pfam" id="PF13884">
    <property type="entry name" value="Peptidase_S74"/>
    <property type="match status" value="1"/>
</dbReference>
<evidence type="ECO:0000256" key="9">
    <source>
        <dbReference type="SAM" id="MobiDB-lite"/>
    </source>
</evidence>
<comment type="caution">
    <text evidence="13">The sequence shown here is derived from an EMBL/GenBank/DDBJ whole genome shotgun (WGS) entry which is preliminary data.</text>
</comment>
<feature type="compositionally biased region" description="Pro residues" evidence="9">
    <location>
        <begin position="98"/>
        <end position="109"/>
    </location>
</feature>
<dbReference type="InterPro" id="IPR025719">
    <property type="entry name" value="MYRF_C2"/>
</dbReference>
<dbReference type="CDD" id="cd10144">
    <property type="entry name" value="Peptidase_S74_CIMCD"/>
    <property type="match status" value="1"/>
</dbReference>
<feature type="region of interest" description="Disordered" evidence="9">
    <location>
        <begin position="168"/>
        <end position="229"/>
    </location>
</feature>
<dbReference type="InterPro" id="IPR037141">
    <property type="entry name" value="NDT80_DNA-bd_dom_sf"/>
</dbReference>
<dbReference type="Pfam" id="PF13888">
    <property type="entry name" value="MRF_C2"/>
    <property type="match status" value="1"/>
</dbReference>
<dbReference type="InterPro" id="IPR036388">
    <property type="entry name" value="WH-like_DNA-bd_sf"/>
</dbReference>
<protein>
    <submittedName>
        <fullName evidence="13">Uncharacterized protein DDB_G0292186,Myelin regulatory factor,Myelin regulatory factor-like protein</fullName>
    </submittedName>
</protein>
<dbReference type="PROSITE" id="PS51688">
    <property type="entry name" value="ICA"/>
    <property type="match status" value="1"/>
</dbReference>
<dbReference type="Proteomes" id="UP000683360">
    <property type="component" value="Unassembled WGS sequence"/>
</dbReference>
<feature type="region of interest" description="Disordered" evidence="9">
    <location>
        <begin position="662"/>
        <end position="704"/>
    </location>
</feature>
<feature type="compositionally biased region" description="Basic residues" evidence="9">
    <location>
        <begin position="683"/>
        <end position="698"/>
    </location>
</feature>
<keyword evidence="6 10" id="KW-0472">Membrane</keyword>
<keyword evidence="5 7" id="KW-0238">DNA-binding</keyword>
<evidence type="ECO:0000256" key="4">
    <source>
        <dbReference type="ARBA" id="ARBA00022989"/>
    </source>
</evidence>
<dbReference type="GO" id="GO:0016540">
    <property type="term" value="P:protein autoprocessing"/>
    <property type="evidence" value="ECO:0007669"/>
    <property type="project" value="InterPro"/>
</dbReference>
<organism evidence="13 14">
    <name type="scientific">Mytilus edulis</name>
    <name type="common">Blue mussel</name>
    <dbReference type="NCBI Taxonomy" id="6550"/>
    <lineage>
        <taxon>Eukaryota</taxon>
        <taxon>Metazoa</taxon>
        <taxon>Spiralia</taxon>
        <taxon>Lophotrochozoa</taxon>
        <taxon>Mollusca</taxon>
        <taxon>Bivalvia</taxon>
        <taxon>Autobranchia</taxon>
        <taxon>Pteriomorphia</taxon>
        <taxon>Mytilida</taxon>
        <taxon>Mytiloidea</taxon>
        <taxon>Mytilidae</taxon>
        <taxon>Mytilinae</taxon>
        <taxon>Mytilus</taxon>
    </lineage>
</organism>
<evidence type="ECO:0000259" key="11">
    <source>
        <dbReference type="PROSITE" id="PS51517"/>
    </source>
</evidence>
<evidence type="ECO:0000256" key="7">
    <source>
        <dbReference type="PROSITE-ProRule" id="PRU00850"/>
    </source>
</evidence>
<feature type="domain" description="NDT80" evidence="11">
    <location>
        <begin position="194"/>
        <end position="474"/>
    </location>
</feature>
<dbReference type="Gene3D" id="1.10.10.10">
    <property type="entry name" value="Winged helix-like DNA-binding domain superfamily/Winged helix DNA-binding domain"/>
    <property type="match status" value="1"/>
</dbReference>
<dbReference type="GO" id="GO:0005789">
    <property type="term" value="C:endoplasmic reticulum membrane"/>
    <property type="evidence" value="ECO:0007669"/>
    <property type="project" value="TreeGrafter"/>
</dbReference>
<dbReference type="GO" id="GO:0045893">
    <property type="term" value="P:positive regulation of DNA-templated transcription"/>
    <property type="evidence" value="ECO:0007669"/>
    <property type="project" value="TreeGrafter"/>
</dbReference>
<feature type="DNA-binding region" description="NDT80" evidence="7">
    <location>
        <begin position="194"/>
        <end position="474"/>
    </location>
</feature>
<dbReference type="EMBL" id="CAJPWZ010002969">
    <property type="protein sequence ID" value="CAG2249368.1"/>
    <property type="molecule type" value="Genomic_DNA"/>
</dbReference>
<evidence type="ECO:0000259" key="12">
    <source>
        <dbReference type="PROSITE" id="PS51688"/>
    </source>
</evidence>
<feature type="compositionally biased region" description="Low complexity" evidence="9">
    <location>
        <begin position="171"/>
        <end position="186"/>
    </location>
</feature>
<dbReference type="InterPro" id="IPR008967">
    <property type="entry name" value="p53-like_TF_DNA-bd_sf"/>
</dbReference>
<evidence type="ECO:0000256" key="5">
    <source>
        <dbReference type="ARBA" id="ARBA00023125"/>
    </source>
</evidence>
<comment type="similarity">
    <text evidence="2">Belongs to the MRF family.</text>
</comment>
<dbReference type="Pfam" id="PF05224">
    <property type="entry name" value="NDT80_PhoG"/>
    <property type="match status" value="1"/>
</dbReference>
<evidence type="ECO:0000313" key="14">
    <source>
        <dbReference type="Proteomes" id="UP000683360"/>
    </source>
</evidence>
<keyword evidence="14" id="KW-1185">Reference proteome</keyword>